<keyword evidence="5 11" id="KW-0479">Metal-binding</keyword>
<dbReference type="AlphaFoldDB" id="A0A437S4V3"/>
<dbReference type="EC" id="2.7.1.50" evidence="11"/>
<keyword evidence="7 11" id="KW-0418">Kinase</keyword>
<comment type="caution">
    <text evidence="12">The sequence shown here is derived from an EMBL/GenBank/DDBJ whole genome shotgun (WGS) entry which is preliminary data.</text>
</comment>
<evidence type="ECO:0000256" key="9">
    <source>
        <dbReference type="ARBA" id="ARBA00022842"/>
    </source>
</evidence>
<evidence type="ECO:0000313" key="12">
    <source>
        <dbReference type="EMBL" id="RVU53987.1"/>
    </source>
</evidence>
<keyword evidence="9 11" id="KW-0460">Magnesium</keyword>
<dbReference type="UniPathway" id="UPA00060">
    <property type="reaction ID" value="UER00139"/>
</dbReference>
<dbReference type="CDD" id="cd01170">
    <property type="entry name" value="THZ_kinase"/>
    <property type="match status" value="1"/>
</dbReference>
<proteinExistence type="inferred from homology"/>
<keyword evidence="13" id="KW-1185">Reference proteome</keyword>
<accession>A0A437S4V3</accession>
<comment type="function">
    <text evidence="11">Catalyzes the phosphorylation of the hydroxyl group of 4-methyl-5-beta-hydroxyethylthiazole (THZ).</text>
</comment>
<dbReference type="InterPro" id="IPR029056">
    <property type="entry name" value="Ribokinase-like"/>
</dbReference>
<reference evidence="12 13" key="1">
    <citation type="submission" date="2018-11" db="EMBL/GenBank/DDBJ databases">
        <title>Genome sequencing and assembly of Anaerosphaera sp. nov., GS7-6-2.</title>
        <authorList>
            <person name="Rettenmaier R."/>
            <person name="Liebl W."/>
            <person name="Zverlov V."/>
        </authorList>
    </citation>
    <scope>NUCLEOTIDE SEQUENCE [LARGE SCALE GENOMIC DNA]</scope>
    <source>
        <strain evidence="12 13">GS7-6-2</strain>
    </source>
</reference>
<evidence type="ECO:0000256" key="4">
    <source>
        <dbReference type="ARBA" id="ARBA00022679"/>
    </source>
</evidence>
<evidence type="ECO:0000256" key="11">
    <source>
        <dbReference type="HAMAP-Rule" id="MF_00228"/>
    </source>
</evidence>
<feature type="binding site" evidence="11">
    <location>
        <position position="169"/>
    </location>
    <ligand>
        <name>ATP</name>
        <dbReference type="ChEBI" id="CHEBI:30616"/>
    </ligand>
</feature>
<dbReference type="Proteomes" id="UP000288812">
    <property type="component" value="Unassembled WGS sequence"/>
</dbReference>
<feature type="binding site" evidence="11">
    <location>
        <position position="196"/>
    </location>
    <ligand>
        <name>substrate</name>
    </ligand>
</feature>
<keyword evidence="4 11" id="KW-0808">Transferase</keyword>
<organism evidence="12 13">
    <name type="scientific">Anaerosphaera multitolerans</name>
    <dbReference type="NCBI Taxonomy" id="2487351"/>
    <lineage>
        <taxon>Bacteria</taxon>
        <taxon>Bacillati</taxon>
        <taxon>Bacillota</taxon>
        <taxon>Tissierellia</taxon>
        <taxon>Tissierellales</taxon>
        <taxon>Peptoniphilaceae</taxon>
        <taxon>Anaerosphaera</taxon>
    </lineage>
</organism>
<evidence type="ECO:0000256" key="2">
    <source>
        <dbReference type="ARBA" id="ARBA00001946"/>
    </source>
</evidence>
<feature type="binding site" evidence="11">
    <location>
        <position position="46"/>
    </location>
    <ligand>
        <name>substrate</name>
    </ligand>
</feature>
<keyword evidence="6 11" id="KW-0547">Nucleotide-binding</keyword>
<dbReference type="NCBIfam" id="NF006830">
    <property type="entry name" value="PRK09355.1"/>
    <property type="match status" value="1"/>
</dbReference>
<evidence type="ECO:0000313" key="13">
    <source>
        <dbReference type="Proteomes" id="UP000288812"/>
    </source>
</evidence>
<dbReference type="HAMAP" id="MF_00228">
    <property type="entry name" value="Thz_kinase"/>
    <property type="match status" value="1"/>
</dbReference>
<dbReference type="PIRSF" id="PIRSF000513">
    <property type="entry name" value="Thz_kinase"/>
    <property type="match status" value="1"/>
</dbReference>
<dbReference type="SUPFAM" id="SSF53613">
    <property type="entry name" value="Ribokinase-like"/>
    <property type="match status" value="1"/>
</dbReference>
<dbReference type="GO" id="GO:0009228">
    <property type="term" value="P:thiamine biosynthetic process"/>
    <property type="evidence" value="ECO:0007669"/>
    <property type="project" value="UniProtKB-KW"/>
</dbReference>
<dbReference type="RefSeq" id="WP_127725252.1">
    <property type="nucleotide sequence ID" value="NZ_RLIH01000018.1"/>
</dbReference>
<comment type="pathway">
    <text evidence="3 11">Cofactor biosynthesis; thiamine diphosphate biosynthesis; 4-methyl-5-(2-phosphoethyl)-thiazole from 5-(2-hydroxyethyl)-4-methylthiazole: step 1/1.</text>
</comment>
<protein>
    <recommendedName>
        <fullName evidence="11">Hydroxyethylthiazole kinase</fullName>
        <ecNumber evidence="11">2.7.1.50</ecNumber>
    </recommendedName>
    <alternativeName>
        <fullName evidence="11">4-methyl-5-beta-hydroxyethylthiazole kinase</fullName>
        <shortName evidence="11">TH kinase</shortName>
        <shortName evidence="11">Thz kinase</shortName>
    </alternativeName>
</protein>
<comment type="cofactor">
    <cofactor evidence="2 11">
        <name>Mg(2+)</name>
        <dbReference type="ChEBI" id="CHEBI:18420"/>
    </cofactor>
</comment>
<keyword evidence="10 11" id="KW-0784">Thiamine biosynthesis</keyword>
<dbReference type="GO" id="GO:0004417">
    <property type="term" value="F:hydroxyethylthiazole kinase activity"/>
    <property type="evidence" value="ECO:0007669"/>
    <property type="project" value="UniProtKB-UniRule"/>
</dbReference>
<dbReference type="NCBIfam" id="TIGR00694">
    <property type="entry name" value="thiM"/>
    <property type="match status" value="1"/>
</dbReference>
<dbReference type="EMBL" id="RLIH01000018">
    <property type="protein sequence ID" value="RVU53987.1"/>
    <property type="molecule type" value="Genomic_DNA"/>
</dbReference>
<evidence type="ECO:0000256" key="7">
    <source>
        <dbReference type="ARBA" id="ARBA00022777"/>
    </source>
</evidence>
<dbReference type="Pfam" id="PF02110">
    <property type="entry name" value="HK"/>
    <property type="match status" value="1"/>
</dbReference>
<comment type="catalytic activity">
    <reaction evidence="1 11">
        <text>5-(2-hydroxyethyl)-4-methylthiazole + ATP = 4-methyl-5-(2-phosphooxyethyl)-thiazole + ADP + H(+)</text>
        <dbReference type="Rhea" id="RHEA:24212"/>
        <dbReference type="ChEBI" id="CHEBI:15378"/>
        <dbReference type="ChEBI" id="CHEBI:17957"/>
        <dbReference type="ChEBI" id="CHEBI:30616"/>
        <dbReference type="ChEBI" id="CHEBI:58296"/>
        <dbReference type="ChEBI" id="CHEBI:456216"/>
        <dbReference type="EC" id="2.7.1.50"/>
    </reaction>
</comment>
<dbReference type="PRINTS" id="PR01099">
    <property type="entry name" value="HYETHTZKNASE"/>
</dbReference>
<dbReference type="GO" id="GO:0000287">
    <property type="term" value="F:magnesium ion binding"/>
    <property type="evidence" value="ECO:0007669"/>
    <property type="project" value="UniProtKB-UniRule"/>
</dbReference>
<evidence type="ECO:0000256" key="8">
    <source>
        <dbReference type="ARBA" id="ARBA00022840"/>
    </source>
</evidence>
<evidence type="ECO:0000256" key="1">
    <source>
        <dbReference type="ARBA" id="ARBA00001771"/>
    </source>
</evidence>
<dbReference type="GO" id="GO:0005524">
    <property type="term" value="F:ATP binding"/>
    <property type="evidence" value="ECO:0007669"/>
    <property type="project" value="UniProtKB-UniRule"/>
</dbReference>
<sequence>MKILNEVVEIQRNIREQSPLIECITNFVTVNDVANSILAIGASPIMADAKEEIEEIVKISKALYINIGTLQSTVIESMYKAQSTAQNFNKPIVIDAVGAGASKLRNKTVDALLNKGVDIVHGNYSEISYIGSSTTNTKGVDASDLDSDVDIISISKNVAVKFNCVCIATGKRDIVTDGNNTYIIYNGCSEMSSITGTGCMLTGLAASAAAVSKNHLAAALLGTALTSIAGERAKENSKGLGDFHINILNELSTINAEILRGDIKIEKY</sequence>
<comment type="similarity">
    <text evidence="11">Belongs to the Thz kinase family.</text>
</comment>
<gene>
    <name evidence="11" type="primary">thiM</name>
    <name evidence="12" type="ORF">EF514_09735</name>
</gene>
<dbReference type="Gene3D" id="3.40.1190.20">
    <property type="match status" value="1"/>
</dbReference>
<dbReference type="GO" id="GO:0009229">
    <property type="term" value="P:thiamine diphosphate biosynthetic process"/>
    <property type="evidence" value="ECO:0007669"/>
    <property type="project" value="UniProtKB-UniRule"/>
</dbReference>
<feature type="binding site" evidence="11">
    <location>
        <position position="121"/>
    </location>
    <ligand>
        <name>ATP</name>
        <dbReference type="ChEBI" id="CHEBI:30616"/>
    </ligand>
</feature>
<dbReference type="OrthoDB" id="9778146at2"/>
<evidence type="ECO:0000256" key="3">
    <source>
        <dbReference type="ARBA" id="ARBA00004868"/>
    </source>
</evidence>
<dbReference type="InterPro" id="IPR000417">
    <property type="entry name" value="Hyethyz_kinase"/>
</dbReference>
<evidence type="ECO:0000256" key="10">
    <source>
        <dbReference type="ARBA" id="ARBA00022977"/>
    </source>
</evidence>
<evidence type="ECO:0000256" key="6">
    <source>
        <dbReference type="ARBA" id="ARBA00022741"/>
    </source>
</evidence>
<evidence type="ECO:0000256" key="5">
    <source>
        <dbReference type="ARBA" id="ARBA00022723"/>
    </source>
</evidence>
<keyword evidence="8 11" id="KW-0067">ATP-binding</keyword>
<name>A0A437S4V3_9FIRM</name>